<gene>
    <name evidence="1" type="ORF">CICLE_v10012558mg</name>
</gene>
<reference evidence="1 2" key="1">
    <citation type="submission" date="2013-10" db="EMBL/GenBank/DDBJ databases">
        <authorList>
            <consortium name="International Citrus Genome Consortium"/>
            <person name="Jenkins J."/>
            <person name="Schmutz J."/>
            <person name="Prochnik S."/>
            <person name="Rokhsar D."/>
            <person name="Gmitter F."/>
            <person name="Ollitrault P."/>
            <person name="Machado M."/>
            <person name="Talon M."/>
            <person name="Wincker P."/>
            <person name="Jaillon O."/>
            <person name="Morgante M."/>
        </authorList>
    </citation>
    <scope>NUCLEOTIDE SEQUENCE</scope>
    <source>
        <strain evidence="2">cv. Clemenules</strain>
    </source>
</reference>
<name>V4S3V8_CITCL</name>
<organism evidence="1 2">
    <name type="scientific">Citrus clementina</name>
    <name type="common">Clementine</name>
    <name type="synonym">Citrus deliciosa x Citrus sinensis</name>
    <dbReference type="NCBI Taxonomy" id="85681"/>
    <lineage>
        <taxon>Eukaryota</taxon>
        <taxon>Viridiplantae</taxon>
        <taxon>Streptophyta</taxon>
        <taxon>Embryophyta</taxon>
        <taxon>Tracheophyta</taxon>
        <taxon>Spermatophyta</taxon>
        <taxon>Magnoliopsida</taxon>
        <taxon>eudicotyledons</taxon>
        <taxon>Gunneridae</taxon>
        <taxon>Pentapetalae</taxon>
        <taxon>rosids</taxon>
        <taxon>malvids</taxon>
        <taxon>Sapindales</taxon>
        <taxon>Rutaceae</taxon>
        <taxon>Aurantioideae</taxon>
        <taxon>Citrus</taxon>
    </lineage>
</organism>
<dbReference type="Gramene" id="ESR42073">
    <property type="protein sequence ID" value="ESR42073"/>
    <property type="gene ID" value="CICLE_v10012558mg"/>
</dbReference>
<dbReference type="Proteomes" id="UP000030687">
    <property type="component" value="Unassembled WGS sequence"/>
</dbReference>
<protein>
    <submittedName>
        <fullName evidence="1">Uncharacterized protein</fullName>
    </submittedName>
</protein>
<accession>V4S3V8</accession>
<keyword evidence="2" id="KW-1185">Reference proteome</keyword>
<dbReference type="KEGG" id="cic:CICLE_v10012558mg"/>
<dbReference type="EMBL" id="KI536861">
    <property type="protein sequence ID" value="ESR42073.1"/>
    <property type="molecule type" value="Genomic_DNA"/>
</dbReference>
<proteinExistence type="predicted"/>
<sequence>MDSLPDVGFSSPPLSGSVFASACSFSSSSSSPQNLLANEDDLYGADLHLVNKKAFFGGVDAGETKTLAASSPFSSSSFSVSRTKDSLLSPNFESFSKESPLILLFLRKLPRKNNTHLHQTGFKDLGLSPFPLKRRQKQPFLSFSPIHLHRRLFGAPVLFPGCCCCCCFDDRLTRTWPMHVTFGEVGSCVSMAALFFLSTNIGLERDLPLLLLPTLLLKNRISGGGYFSARPGLDMGLVVTFIFIGEDLLY</sequence>
<evidence type="ECO:0000313" key="2">
    <source>
        <dbReference type="Proteomes" id="UP000030687"/>
    </source>
</evidence>
<dbReference type="AlphaFoldDB" id="V4S3V8"/>
<dbReference type="InParanoid" id="V4S3V8"/>
<evidence type="ECO:0000313" key="1">
    <source>
        <dbReference type="EMBL" id="ESR42073.1"/>
    </source>
</evidence>
<dbReference type="eggNOG" id="ENOG502R28Z">
    <property type="taxonomic scope" value="Eukaryota"/>
</dbReference>